<dbReference type="InterPro" id="IPR001119">
    <property type="entry name" value="SLH_dom"/>
</dbReference>
<dbReference type="RefSeq" id="WP_204517036.1">
    <property type="nucleotide sequence ID" value="NZ_BAABIN010000015.1"/>
</dbReference>
<dbReference type="EMBL" id="JAFBEB010000002">
    <property type="protein sequence ID" value="MBM7589309.1"/>
    <property type="molecule type" value="Genomic_DNA"/>
</dbReference>
<evidence type="ECO:0000313" key="3">
    <source>
        <dbReference type="EMBL" id="MBM7589309.1"/>
    </source>
</evidence>
<evidence type="ECO:0000259" key="2">
    <source>
        <dbReference type="PROSITE" id="PS51272"/>
    </source>
</evidence>
<protein>
    <recommendedName>
        <fullName evidence="2">SLH domain-containing protein</fullName>
    </recommendedName>
</protein>
<feature type="chain" id="PRO_5039598294" description="SLH domain-containing protein" evidence="1">
    <location>
        <begin position="33"/>
        <end position="338"/>
    </location>
</feature>
<reference evidence="3" key="1">
    <citation type="submission" date="2021-01" db="EMBL/GenBank/DDBJ databases">
        <title>Genomic Encyclopedia of Type Strains, Phase IV (KMG-IV): sequencing the most valuable type-strain genomes for metagenomic binning, comparative biology and taxonomic classification.</title>
        <authorList>
            <person name="Goeker M."/>
        </authorList>
    </citation>
    <scope>NUCLEOTIDE SEQUENCE</scope>
    <source>
        <strain evidence="3">DSM 25523</strain>
    </source>
</reference>
<gene>
    <name evidence="3" type="ORF">JOD01_000907</name>
</gene>
<evidence type="ECO:0000313" key="4">
    <source>
        <dbReference type="Proteomes" id="UP000717624"/>
    </source>
</evidence>
<keyword evidence="4" id="KW-1185">Reference proteome</keyword>
<dbReference type="PROSITE" id="PS51272">
    <property type="entry name" value="SLH"/>
    <property type="match status" value="2"/>
</dbReference>
<proteinExistence type="predicted"/>
<dbReference type="PANTHER" id="PTHR43308">
    <property type="entry name" value="OUTER MEMBRANE PROTEIN ALPHA-RELATED"/>
    <property type="match status" value="1"/>
</dbReference>
<feature type="signal peptide" evidence="1">
    <location>
        <begin position="1"/>
        <end position="32"/>
    </location>
</feature>
<keyword evidence="1" id="KW-0732">Signal</keyword>
<dbReference type="InterPro" id="IPR051465">
    <property type="entry name" value="Cell_Envelope_Struct_Comp"/>
</dbReference>
<evidence type="ECO:0000256" key="1">
    <source>
        <dbReference type="SAM" id="SignalP"/>
    </source>
</evidence>
<comment type="caution">
    <text evidence="3">The sequence shown here is derived from an EMBL/GenBank/DDBJ whole genome shotgun (WGS) entry which is preliminary data.</text>
</comment>
<dbReference type="Proteomes" id="UP000717624">
    <property type="component" value="Unassembled WGS sequence"/>
</dbReference>
<dbReference type="AlphaFoldDB" id="A0A939BTB6"/>
<feature type="domain" description="SLH" evidence="2">
    <location>
        <begin position="34"/>
        <end position="97"/>
    </location>
</feature>
<organism evidence="3 4">
    <name type="scientific">Brevibacillus fulvus</name>
    <dbReference type="NCBI Taxonomy" id="1125967"/>
    <lineage>
        <taxon>Bacteria</taxon>
        <taxon>Bacillati</taxon>
        <taxon>Bacillota</taxon>
        <taxon>Bacilli</taxon>
        <taxon>Bacillales</taxon>
        <taxon>Paenibacillaceae</taxon>
        <taxon>Brevibacillus</taxon>
    </lineage>
</organism>
<name>A0A939BTB6_9BACL</name>
<sequence length="338" mass="37969">MRLRNGWVKKITLLVTASLAILVSGISADAAASRNTSTFSDINGHWASAEISEMAEAGVLKGFPDGTFHPDEPVTEEQFMAMLQRVIPSYTGHPLSEVEQKFITKARGRWSEALYKKLAAAGIYGNGQPDGNLTRLQAARLLLMASASQSEGEKYRYTTARFFSDVPVTKDVMRIYPVYKMSLMSGYPDGTFRPDEQVSRAQAAVLAKRLGQQIEQLFPDNVEETTRQALLTNLRNFFGKVNQQPVHSYAQLSQFVDEQDLNVTPAFLDEHFAYLKNESVHTQTFPRFDELAYITRISDTKYRVTMQYYGGELLGSVDHSFYLLSKDGKTFLLIGKNE</sequence>
<dbReference type="Pfam" id="PF00395">
    <property type="entry name" value="SLH"/>
    <property type="match status" value="2"/>
</dbReference>
<dbReference type="PANTHER" id="PTHR43308:SF5">
    <property type="entry name" value="S-LAYER PROTEIN _ PEPTIDOGLYCAN ENDO-BETA-N-ACETYLGLUCOSAMINIDASE"/>
    <property type="match status" value="1"/>
</dbReference>
<feature type="domain" description="SLH" evidence="2">
    <location>
        <begin position="158"/>
        <end position="221"/>
    </location>
</feature>
<accession>A0A939BTB6</accession>